<dbReference type="Proteomes" id="UP001278500">
    <property type="component" value="Unassembled WGS sequence"/>
</dbReference>
<comment type="caution">
    <text evidence="2">The sequence shown here is derived from an EMBL/GenBank/DDBJ whole genome shotgun (WGS) entry which is preliminary data.</text>
</comment>
<reference evidence="2" key="1">
    <citation type="journal article" date="2023" name="Mol. Phylogenet. Evol.">
        <title>Genome-scale phylogeny and comparative genomics of the fungal order Sordariales.</title>
        <authorList>
            <person name="Hensen N."/>
            <person name="Bonometti L."/>
            <person name="Westerberg I."/>
            <person name="Brannstrom I.O."/>
            <person name="Guillou S."/>
            <person name="Cros-Aarteil S."/>
            <person name="Calhoun S."/>
            <person name="Haridas S."/>
            <person name="Kuo A."/>
            <person name="Mondo S."/>
            <person name="Pangilinan J."/>
            <person name="Riley R."/>
            <person name="LaButti K."/>
            <person name="Andreopoulos B."/>
            <person name="Lipzen A."/>
            <person name="Chen C."/>
            <person name="Yan M."/>
            <person name="Daum C."/>
            <person name="Ng V."/>
            <person name="Clum A."/>
            <person name="Steindorff A."/>
            <person name="Ohm R.A."/>
            <person name="Martin F."/>
            <person name="Silar P."/>
            <person name="Natvig D.O."/>
            <person name="Lalanne C."/>
            <person name="Gautier V."/>
            <person name="Ament-Velasquez S.L."/>
            <person name="Kruys A."/>
            <person name="Hutchinson M.I."/>
            <person name="Powell A.J."/>
            <person name="Barry K."/>
            <person name="Miller A.N."/>
            <person name="Grigoriev I.V."/>
            <person name="Debuchy R."/>
            <person name="Gladieux P."/>
            <person name="Hiltunen Thoren M."/>
            <person name="Johannesson H."/>
        </authorList>
    </citation>
    <scope>NUCLEOTIDE SEQUENCE</scope>
    <source>
        <strain evidence="2">CBS 560.94</strain>
    </source>
</reference>
<keyword evidence="3" id="KW-1185">Reference proteome</keyword>
<reference evidence="2" key="2">
    <citation type="submission" date="2023-06" db="EMBL/GenBank/DDBJ databases">
        <authorList>
            <consortium name="Lawrence Berkeley National Laboratory"/>
            <person name="Haridas S."/>
            <person name="Hensen N."/>
            <person name="Bonometti L."/>
            <person name="Westerberg I."/>
            <person name="Brannstrom I.O."/>
            <person name="Guillou S."/>
            <person name="Cros-Aarteil S."/>
            <person name="Calhoun S."/>
            <person name="Kuo A."/>
            <person name="Mondo S."/>
            <person name="Pangilinan J."/>
            <person name="Riley R."/>
            <person name="Labutti K."/>
            <person name="Andreopoulos B."/>
            <person name="Lipzen A."/>
            <person name="Chen C."/>
            <person name="Yanf M."/>
            <person name="Daum C."/>
            <person name="Ng V."/>
            <person name="Clum A."/>
            <person name="Steindorff A."/>
            <person name="Ohm R."/>
            <person name="Martin F."/>
            <person name="Silar P."/>
            <person name="Natvig D."/>
            <person name="Lalanne C."/>
            <person name="Gautier V."/>
            <person name="Ament-Velasquez S.L."/>
            <person name="Kruys A."/>
            <person name="Hutchinson M.I."/>
            <person name="Powell A.J."/>
            <person name="Barry K."/>
            <person name="Miller A.N."/>
            <person name="Grigoriev I.V."/>
            <person name="Debuchy R."/>
            <person name="Gladieux P."/>
            <person name="Thoren M.H."/>
            <person name="Johannesson H."/>
        </authorList>
    </citation>
    <scope>NUCLEOTIDE SEQUENCE</scope>
    <source>
        <strain evidence="2">CBS 560.94</strain>
    </source>
</reference>
<organism evidence="2 3">
    <name type="scientific">Neurospora tetraspora</name>
    <dbReference type="NCBI Taxonomy" id="94610"/>
    <lineage>
        <taxon>Eukaryota</taxon>
        <taxon>Fungi</taxon>
        <taxon>Dikarya</taxon>
        <taxon>Ascomycota</taxon>
        <taxon>Pezizomycotina</taxon>
        <taxon>Sordariomycetes</taxon>
        <taxon>Sordariomycetidae</taxon>
        <taxon>Sordariales</taxon>
        <taxon>Sordariaceae</taxon>
        <taxon>Neurospora</taxon>
    </lineage>
</organism>
<feature type="chain" id="PRO_5042143542" evidence="1">
    <location>
        <begin position="22"/>
        <end position="369"/>
    </location>
</feature>
<gene>
    <name evidence="2" type="ORF">B0H65DRAFT_566068</name>
</gene>
<feature type="signal peptide" evidence="1">
    <location>
        <begin position="1"/>
        <end position="21"/>
    </location>
</feature>
<sequence length="369" mass="40197">MAISSFFSILFILSILPSLLASPLVTRTDYPDEVVVLAECDGPPNDDLGTKDRLHYFKDDYDRRKGRGSTDTVTNIYDPFNHDGFQYHVAWTAAKESDPIRGTFPADGRTFKVWGLSDGSAPDMPVSGTADFGGAEFKCYQGVKGTWGTYDNCTCWAAFTCTRADRYIRATSVTFDNKVAQVGRVKASCNNPTSAPYNAKDVFAQLKDMASHSWDANNGIGIGGNCKMVFPSLLFPSSSSLPGYDSTTPEKIAQIFVDAVGAEIEKLRTTDDTNCYIPGSEFGGGSYYHVHQEGLVYPHGGKFEIQMAKQSDPKSLQIQTRVEFRIDCSCKSDNGLIAVLQSSLGLVRWVNPAFGVTAATLGLYNAATC</sequence>
<evidence type="ECO:0000256" key="1">
    <source>
        <dbReference type="SAM" id="SignalP"/>
    </source>
</evidence>
<dbReference type="GeneID" id="87867465"/>
<protein>
    <submittedName>
        <fullName evidence="2">Uncharacterized protein</fullName>
    </submittedName>
</protein>
<name>A0AAE0J0F9_9PEZI</name>
<proteinExistence type="predicted"/>
<keyword evidence="1" id="KW-0732">Signal</keyword>
<dbReference type="EMBL" id="JAUEPP010000010">
    <property type="protein sequence ID" value="KAK3334648.1"/>
    <property type="molecule type" value="Genomic_DNA"/>
</dbReference>
<evidence type="ECO:0000313" key="2">
    <source>
        <dbReference type="EMBL" id="KAK3334648.1"/>
    </source>
</evidence>
<dbReference type="AlphaFoldDB" id="A0AAE0J0F9"/>
<evidence type="ECO:0000313" key="3">
    <source>
        <dbReference type="Proteomes" id="UP001278500"/>
    </source>
</evidence>
<dbReference type="RefSeq" id="XP_062676814.1">
    <property type="nucleotide sequence ID" value="XM_062830311.1"/>
</dbReference>
<accession>A0AAE0J0F9</accession>